<name>A0A163AB65_DIDRA</name>
<evidence type="ECO:0000313" key="1">
    <source>
        <dbReference type="EMBL" id="KZM21090.1"/>
    </source>
</evidence>
<protein>
    <submittedName>
        <fullName evidence="1">Uncharacterized protein</fullName>
    </submittedName>
</protein>
<proteinExistence type="predicted"/>
<gene>
    <name evidence="1" type="ORF">ST47_g7759</name>
</gene>
<comment type="caution">
    <text evidence="1">The sequence shown here is derived from an EMBL/GenBank/DDBJ whole genome shotgun (WGS) entry which is preliminary data.</text>
</comment>
<organism evidence="1 2">
    <name type="scientific">Didymella rabiei</name>
    <name type="common">Chickpea ascochyta blight fungus</name>
    <name type="synonym">Mycosphaerella rabiei</name>
    <dbReference type="NCBI Taxonomy" id="5454"/>
    <lineage>
        <taxon>Eukaryota</taxon>
        <taxon>Fungi</taxon>
        <taxon>Dikarya</taxon>
        <taxon>Ascomycota</taxon>
        <taxon>Pezizomycotina</taxon>
        <taxon>Dothideomycetes</taxon>
        <taxon>Pleosporomycetidae</taxon>
        <taxon>Pleosporales</taxon>
        <taxon>Pleosporineae</taxon>
        <taxon>Didymellaceae</taxon>
        <taxon>Ascochyta</taxon>
    </lineage>
</organism>
<sequence length="124" mass="12717">MLASAPHGPHMLRPACDDPNNRQPARAIRTVCPASTVASNVPVAVVSSIALGAVLVVVADCTAQATPPFALSPPPCLSPTSAHAIDAATLVMVLFACSICTAGSPRPFFDAASRRPVPHRTLRG</sequence>
<evidence type="ECO:0000313" key="2">
    <source>
        <dbReference type="Proteomes" id="UP000076837"/>
    </source>
</evidence>
<keyword evidence="2" id="KW-1185">Reference proteome</keyword>
<dbReference type="EMBL" id="JYNV01000257">
    <property type="protein sequence ID" value="KZM21090.1"/>
    <property type="molecule type" value="Genomic_DNA"/>
</dbReference>
<accession>A0A163AB65</accession>
<dbReference type="OrthoDB" id="10562349at2759"/>
<dbReference type="Proteomes" id="UP000076837">
    <property type="component" value="Unassembled WGS sequence"/>
</dbReference>
<reference evidence="1 2" key="1">
    <citation type="journal article" date="2016" name="Sci. Rep.">
        <title>Draft genome sequencing and secretome analysis of fungal phytopathogen Ascochyta rabiei provides insight into the necrotrophic effector repertoire.</title>
        <authorList>
            <person name="Verma S."/>
            <person name="Gazara R.K."/>
            <person name="Nizam S."/>
            <person name="Parween S."/>
            <person name="Chattopadhyay D."/>
            <person name="Verma P.K."/>
        </authorList>
    </citation>
    <scope>NUCLEOTIDE SEQUENCE [LARGE SCALE GENOMIC DNA]</scope>
    <source>
        <strain evidence="1 2">ArDII</strain>
    </source>
</reference>
<dbReference type="AlphaFoldDB" id="A0A163AB65"/>